<gene>
    <name evidence="2" type="ORF">R4485_29380</name>
</gene>
<accession>A0AAE4VJ64</accession>
<comment type="caution">
    <text evidence="2">The sequence shown here is derived from an EMBL/GenBank/DDBJ whole genome shotgun (WGS) entry which is preliminary data.</text>
</comment>
<name>A0AAE4VJ64_MYCFO</name>
<dbReference type="Proteomes" id="UP001186041">
    <property type="component" value="Unassembled WGS sequence"/>
</dbReference>
<sequence>MTDLIDRIDALVDEQMADGEPENGYDFDDPDFPECPHCGRDWHGLRLTRRIQTMRRFGHFDPEYSYAEDDSPVLCEGSDFIGPRRPPQLRRQISFKVNVELFNAAVFTRLAERIAATRPYFEAFRASAERLAADAQILRGRMHPCEVVPVFAPRRMNRGFIGGIVVFDELYDERDNLPEPGPLPDITVEFGPQNWHYELQRKRSDQYWVPVSRWQPPLIWEVRNRWREFTAPDFPVPSRPGYDFTRYVPADEPTVWAAPPSAARHHTRPPATARRAPRRGRTRR</sequence>
<dbReference type="AlphaFoldDB" id="A0AAE4VJ64"/>
<protein>
    <submittedName>
        <fullName evidence="2">Uncharacterized protein</fullName>
    </submittedName>
</protein>
<reference evidence="2" key="1">
    <citation type="submission" date="2023-10" db="EMBL/GenBank/DDBJ databases">
        <title>Mycolicibacterium fortuitum clinical isolates causing pulmonary infections in humans.</title>
        <authorList>
            <person name="Mejia-Ponce P.M."/>
            <person name="Zenteno-Cuevas R."/>
            <person name="Licona-Cassani C."/>
        </authorList>
    </citation>
    <scope>NUCLEOTIDE SEQUENCE</scope>
    <source>
        <strain evidence="2">M8</strain>
    </source>
</reference>
<evidence type="ECO:0000256" key="1">
    <source>
        <dbReference type="SAM" id="MobiDB-lite"/>
    </source>
</evidence>
<evidence type="ECO:0000313" key="3">
    <source>
        <dbReference type="Proteomes" id="UP001186041"/>
    </source>
</evidence>
<feature type="compositionally biased region" description="Basic residues" evidence="1">
    <location>
        <begin position="275"/>
        <end position="284"/>
    </location>
</feature>
<dbReference type="EMBL" id="JAWLVV010000038">
    <property type="protein sequence ID" value="MDV7294275.1"/>
    <property type="molecule type" value="Genomic_DNA"/>
</dbReference>
<proteinExistence type="predicted"/>
<evidence type="ECO:0000313" key="2">
    <source>
        <dbReference type="EMBL" id="MDV7294275.1"/>
    </source>
</evidence>
<dbReference type="RefSeq" id="WP_052773266.1">
    <property type="nucleotide sequence ID" value="NZ_JAWLVK010000037.1"/>
</dbReference>
<feature type="region of interest" description="Disordered" evidence="1">
    <location>
        <begin position="255"/>
        <end position="284"/>
    </location>
</feature>
<organism evidence="2 3">
    <name type="scientific">Mycolicibacterium fortuitum</name>
    <name type="common">Mycobacterium fortuitum</name>
    <dbReference type="NCBI Taxonomy" id="1766"/>
    <lineage>
        <taxon>Bacteria</taxon>
        <taxon>Bacillati</taxon>
        <taxon>Actinomycetota</taxon>
        <taxon>Actinomycetes</taxon>
        <taxon>Mycobacteriales</taxon>
        <taxon>Mycobacteriaceae</taxon>
        <taxon>Mycolicibacterium</taxon>
    </lineage>
</organism>